<dbReference type="Proteomes" id="UP000023774">
    <property type="component" value="Unassembled WGS sequence"/>
</dbReference>
<proteinExistence type="predicted"/>
<organism evidence="3 4">
    <name type="scientific">Acinetobacter pseudolwoffii</name>
    <dbReference type="NCBI Taxonomy" id="2053287"/>
    <lineage>
        <taxon>Bacteria</taxon>
        <taxon>Pseudomonadati</taxon>
        <taxon>Pseudomonadota</taxon>
        <taxon>Gammaproteobacteria</taxon>
        <taxon>Moraxellales</taxon>
        <taxon>Moraxellaceae</taxon>
        <taxon>Acinetobacter</taxon>
    </lineage>
</organism>
<keyword evidence="1" id="KW-0472">Membrane</keyword>
<dbReference type="PATRIC" id="fig|1217709.3.peg.2381"/>
<dbReference type="InterPro" id="IPR009589">
    <property type="entry name" value="PH_YyaB-like"/>
</dbReference>
<accession>N9M4N6</accession>
<dbReference type="EMBL" id="APRJ01000013">
    <property type="protein sequence ID" value="ENW85641.1"/>
    <property type="molecule type" value="Genomic_DNA"/>
</dbReference>
<name>N9M4N6_9GAMM</name>
<evidence type="ECO:0000256" key="1">
    <source>
        <dbReference type="SAM" id="Phobius"/>
    </source>
</evidence>
<protein>
    <recommendedName>
        <fullName evidence="2">Uncharacterized protein YyaB-like PH domain-containing protein</fullName>
    </recommendedName>
</protein>
<dbReference type="Pfam" id="PF06713">
    <property type="entry name" value="bPH_4"/>
    <property type="match status" value="1"/>
</dbReference>
<dbReference type="GO" id="GO:0030153">
    <property type="term" value="P:bacteriocin immunity"/>
    <property type="evidence" value="ECO:0007669"/>
    <property type="project" value="InterPro"/>
</dbReference>
<keyword evidence="4" id="KW-1185">Reference proteome</keyword>
<feature type="transmembrane region" description="Helical" evidence="1">
    <location>
        <begin position="44"/>
        <end position="62"/>
    </location>
</feature>
<comment type="caution">
    <text evidence="3">The sequence shown here is derived from an EMBL/GenBank/DDBJ whole genome shotgun (WGS) entry which is preliminary data.</text>
</comment>
<feature type="domain" description="Uncharacterized protein YyaB-like PH" evidence="2">
    <location>
        <begin position="64"/>
        <end position="138"/>
    </location>
</feature>
<dbReference type="HOGENOM" id="CLU_129146_4_0_6"/>
<evidence type="ECO:0000259" key="2">
    <source>
        <dbReference type="Pfam" id="PF06713"/>
    </source>
</evidence>
<sequence>MGISMQVFRSKKDWWLVAFLICMSGLLLQLLLTMQAKGTLQQYPLHTAIYILTIIILWWPLWSTRYVLENGVLSIKSLWLSWQIPLSAIQSIQPTDHSIIAPALSLKRLRIDYREDGVQKFVLVSPKDPTTFRQAIQANKPDIESA</sequence>
<gene>
    <name evidence="3" type="ORF">F906_02459</name>
</gene>
<evidence type="ECO:0000313" key="3">
    <source>
        <dbReference type="EMBL" id="ENW85641.1"/>
    </source>
</evidence>
<evidence type="ECO:0000313" key="4">
    <source>
        <dbReference type="Proteomes" id="UP000023774"/>
    </source>
</evidence>
<keyword evidence="1" id="KW-0812">Transmembrane</keyword>
<feature type="transmembrane region" description="Helical" evidence="1">
    <location>
        <begin position="14"/>
        <end position="32"/>
    </location>
</feature>
<reference evidence="3 4" key="1">
    <citation type="submission" date="2013-02" db="EMBL/GenBank/DDBJ databases">
        <title>The Genome Sequence of Acinetobacter sp. NIPH 713.</title>
        <authorList>
            <consortium name="The Broad Institute Genome Sequencing Platform"/>
            <consortium name="The Broad Institute Genome Sequencing Center for Infectious Disease"/>
            <person name="Cerqueira G."/>
            <person name="Feldgarden M."/>
            <person name="Courvalin P."/>
            <person name="Perichon B."/>
            <person name="Grillot-Courvalin C."/>
            <person name="Clermont D."/>
            <person name="Rocha E."/>
            <person name="Yoon E.-J."/>
            <person name="Nemec A."/>
            <person name="Walker B."/>
            <person name="Young S.K."/>
            <person name="Zeng Q."/>
            <person name="Gargeya S."/>
            <person name="Fitzgerald M."/>
            <person name="Haas B."/>
            <person name="Abouelleil A."/>
            <person name="Alvarado L."/>
            <person name="Arachchi H.M."/>
            <person name="Berlin A.M."/>
            <person name="Chapman S.B."/>
            <person name="Dewar J."/>
            <person name="Goldberg J."/>
            <person name="Griggs A."/>
            <person name="Gujja S."/>
            <person name="Hansen M."/>
            <person name="Howarth C."/>
            <person name="Imamovic A."/>
            <person name="Larimer J."/>
            <person name="McCowan C."/>
            <person name="Murphy C."/>
            <person name="Neiman D."/>
            <person name="Pearson M."/>
            <person name="Priest M."/>
            <person name="Roberts A."/>
            <person name="Saif S."/>
            <person name="Shea T."/>
            <person name="Sisk P."/>
            <person name="Sykes S."/>
            <person name="Wortman J."/>
            <person name="Nusbaum C."/>
            <person name="Birren B."/>
        </authorList>
    </citation>
    <scope>NUCLEOTIDE SEQUENCE [LARGE SCALE GENOMIC DNA]</scope>
    <source>
        <strain evidence="3 4">NIPH 713</strain>
    </source>
</reference>
<dbReference type="AlphaFoldDB" id="N9M4N6"/>
<keyword evidence="1" id="KW-1133">Transmembrane helix</keyword>